<accession>A0A0V1IPT0</accession>
<organism evidence="1 2">
    <name type="scientific">Trichinella pseudospiralis</name>
    <name type="common">Parasitic roundworm</name>
    <dbReference type="NCBI Taxonomy" id="6337"/>
    <lineage>
        <taxon>Eukaryota</taxon>
        <taxon>Metazoa</taxon>
        <taxon>Ecdysozoa</taxon>
        <taxon>Nematoda</taxon>
        <taxon>Enoplea</taxon>
        <taxon>Dorylaimia</taxon>
        <taxon>Trichinellida</taxon>
        <taxon>Trichinellidae</taxon>
        <taxon>Trichinella</taxon>
    </lineage>
</organism>
<dbReference type="Proteomes" id="UP000054826">
    <property type="component" value="Unassembled WGS sequence"/>
</dbReference>
<dbReference type="AlphaFoldDB" id="A0A0V1IPT0"/>
<gene>
    <name evidence="1" type="ORF">T4C_13692</name>
</gene>
<proteinExistence type="predicted"/>
<evidence type="ECO:0000313" key="1">
    <source>
        <dbReference type="EMBL" id="KRZ24653.1"/>
    </source>
</evidence>
<sequence length="59" mass="6684">MKENRYQKGNKCICSCNVGQSCAKRGRLKGMVIRAIGWMIILKANIRRGDASFPKENCH</sequence>
<protein>
    <submittedName>
        <fullName evidence="1">Uncharacterized protein</fullName>
    </submittedName>
</protein>
<dbReference type="PROSITE" id="PS51257">
    <property type="entry name" value="PROKAR_LIPOPROTEIN"/>
    <property type="match status" value="1"/>
</dbReference>
<dbReference type="EMBL" id="JYDV01000214">
    <property type="protein sequence ID" value="KRZ24653.1"/>
    <property type="molecule type" value="Genomic_DNA"/>
</dbReference>
<name>A0A0V1IPT0_TRIPS</name>
<comment type="caution">
    <text evidence="1">The sequence shown here is derived from an EMBL/GenBank/DDBJ whole genome shotgun (WGS) entry which is preliminary data.</text>
</comment>
<evidence type="ECO:0000313" key="2">
    <source>
        <dbReference type="Proteomes" id="UP000054826"/>
    </source>
</evidence>
<reference evidence="1 2" key="1">
    <citation type="submission" date="2015-01" db="EMBL/GenBank/DDBJ databases">
        <title>Evolution of Trichinella species and genotypes.</title>
        <authorList>
            <person name="Korhonen P.K."/>
            <person name="Edoardo P."/>
            <person name="Giuseppe L.R."/>
            <person name="Gasser R.B."/>
        </authorList>
    </citation>
    <scope>NUCLEOTIDE SEQUENCE [LARGE SCALE GENOMIC DNA]</scope>
    <source>
        <strain evidence="1">ISS176</strain>
    </source>
</reference>